<dbReference type="InterPro" id="IPR037522">
    <property type="entry name" value="HD_GYP_dom"/>
</dbReference>
<dbReference type="Proteomes" id="UP000007844">
    <property type="component" value="Chromosome"/>
</dbReference>
<dbReference type="PANTHER" id="PTHR43155:SF2">
    <property type="entry name" value="CYCLIC DI-GMP PHOSPHODIESTERASE PA4108"/>
    <property type="match status" value="1"/>
</dbReference>
<dbReference type="PANTHER" id="PTHR43155">
    <property type="entry name" value="CYCLIC DI-GMP PHOSPHODIESTERASE PA4108-RELATED"/>
    <property type="match status" value="1"/>
</dbReference>
<dbReference type="KEGG" id="daf:Desaf_1727"/>
<proteinExistence type="predicted"/>
<dbReference type="InterPro" id="IPR003607">
    <property type="entry name" value="HD/PDEase_dom"/>
</dbReference>
<dbReference type="SMART" id="SM01080">
    <property type="entry name" value="CHASE2"/>
    <property type="match status" value="1"/>
</dbReference>
<dbReference type="PROSITE" id="PS51832">
    <property type="entry name" value="HD_GYP"/>
    <property type="match status" value="1"/>
</dbReference>
<protein>
    <submittedName>
        <fullName evidence="3">Metal dependent phosphohydrolase</fullName>
    </submittedName>
</protein>
<dbReference type="HOGENOM" id="CLU_399943_0_0_7"/>
<dbReference type="RefSeq" id="WP_014259825.1">
    <property type="nucleotide sequence ID" value="NC_016629.1"/>
</dbReference>
<evidence type="ECO:0000259" key="2">
    <source>
        <dbReference type="PROSITE" id="PS51832"/>
    </source>
</evidence>
<dbReference type="eggNOG" id="COG2206">
    <property type="taxonomic scope" value="Bacteria"/>
</dbReference>
<dbReference type="STRING" id="690850.Desaf_1727"/>
<evidence type="ECO:0000256" key="1">
    <source>
        <dbReference type="SAM" id="Phobius"/>
    </source>
</evidence>
<dbReference type="CDD" id="cd00077">
    <property type="entry name" value="HDc"/>
    <property type="match status" value="1"/>
</dbReference>
<evidence type="ECO:0000313" key="4">
    <source>
        <dbReference type="Proteomes" id="UP000007844"/>
    </source>
</evidence>
<dbReference type="Pfam" id="PF05226">
    <property type="entry name" value="CHASE2"/>
    <property type="match status" value="1"/>
</dbReference>
<dbReference type="SMART" id="SM00471">
    <property type="entry name" value="HDc"/>
    <property type="match status" value="1"/>
</dbReference>
<sequence length="688" mass="75670">MKRISIPFLFVLSICWGLLAYQRVPPLERIERIALDWQTSWMRWEVSGERPMLIAIGERSLSLLGQWPWPRSRHARLVERLASARIVAFDILFSEKGQGDLEFANAMRSHGRVILASHAMRTPEQGLPRLVPPVAELLDACRDIGLTNVGADIDGTLRFLWPILATEDGAFQSLPIAVGQASCGKAELTASSAAGSYSMRLCGNRFIADNENRVWLDLVPEDYDSYEYVDVLAGRVPEAAFQDRVIFVGMTAAGLGDVYALPHRSGSQMVPGVIYNIEAYQALRSGLTLMRASPLTEAALAMVLALVGGLLALLLPPGRSILLALGLVLLLGLGAVVSLHGRLWLGIVGPELALGGTYMGLLAARSMRMHSLNRVHRFSLKHIHDLLGSSLSKDFETYLRDNWDALGGRLGMVLLHTNLPEAELPKQLQAKASPNSITIFSCGYEGQKHIMLIPLADGEATGCYCVVGWRKRCELQIPYAIGTTMLSWHWYFTMLEHAERLNENLVGTIRAICSALDVRDVISGKHSERVSAGVGKFLERLQMDRQTRMDIHFGALIHDIGKIGIPDNILNKTGSLSPEEFEAIKQHPLIGSQILASVPLPQAVVRGMLEHHERYDGKGYPHGLKGEEISLAARVIAVVDVFDALSNDRPYRKAMSKAEAIEVLEGARGTQLDPELVDIFVSILRGEG</sequence>
<feature type="transmembrane region" description="Helical" evidence="1">
    <location>
        <begin position="298"/>
        <end position="315"/>
    </location>
</feature>
<name>F3Z1V5_DESAF</name>
<feature type="domain" description="HD-GYP" evidence="2">
    <location>
        <begin position="501"/>
        <end position="688"/>
    </location>
</feature>
<evidence type="ECO:0000313" key="3">
    <source>
        <dbReference type="EMBL" id="EGJ50063.1"/>
    </source>
</evidence>
<keyword evidence="3" id="KW-0378">Hydrolase</keyword>
<accession>F3Z1V5</accession>
<organism evidence="3 4">
    <name type="scientific">Desulfocurvibacter africanus subsp. africanus str. Walvis Bay</name>
    <dbReference type="NCBI Taxonomy" id="690850"/>
    <lineage>
        <taxon>Bacteria</taxon>
        <taxon>Pseudomonadati</taxon>
        <taxon>Thermodesulfobacteriota</taxon>
        <taxon>Desulfovibrionia</taxon>
        <taxon>Desulfovibrionales</taxon>
        <taxon>Desulfovibrionaceae</taxon>
        <taxon>Desulfocurvibacter</taxon>
    </lineage>
</organism>
<dbReference type="GO" id="GO:0016787">
    <property type="term" value="F:hydrolase activity"/>
    <property type="evidence" value="ECO:0007669"/>
    <property type="project" value="UniProtKB-KW"/>
</dbReference>
<keyword evidence="1" id="KW-0812">Transmembrane</keyword>
<dbReference type="Pfam" id="PF13487">
    <property type="entry name" value="HD_5"/>
    <property type="match status" value="1"/>
</dbReference>
<keyword evidence="4" id="KW-1185">Reference proteome</keyword>
<dbReference type="AlphaFoldDB" id="F3Z1V5"/>
<dbReference type="EMBL" id="CP003221">
    <property type="protein sequence ID" value="EGJ50063.1"/>
    <property type="molecule type" value="Genomic_DNA"/>
</dbReference>
<dbReference type="Gene3D" id="1.10.3210.10">
    <property type="entry name" value="Hypothetical protein af1432"/>
    <property type="match status" value="1"/>
</dbReference>
<keyword evidence="1" id="KW-1133">Transmembrane helix</keyword>
<dbReference type="InterPro" id="IPR007890">
    <property type="entry name" value="CHASE2"/>
</dbReference>
<dbReference type="SUPFAM" id="SSF109604">
    <property type="entry name" value="HD-domain/PDEase-like"/>
    <property type="match status" value="1"/>
</dbReference>
<gene>
    <name evidence="3" type="ORF">Desaf_1727</name>
</gene>
<feature type="transmembrane region" description="Helical" evidence="1">
    <location>
        <begin position="320"/>
        <end position="337"/>
    </location>
</feature>
<reference evidence="3 4" key="1">
    <citation type="journal article" date="2011" name="J. Bacteriol.">
        <title>Genome sequence of the mercury-methylating and pleomorphic Desulfovibrio africanus Strain Walvis Bay.</title>
        <authorList>
            <person name="Brown S.D."/>
            <person name="Wall J.D."/>
            <person name="Kucken A.M."/>
            <person name="Gilmour C.C."/>
            <person name="Podar M."/>
            <person name="Brandt C.C."/>
            <person name="Teshima H."/>
            <person name="Detter J.C."/>
            <person name="Han C.S."/>
            <person name="Land M.L."/>
            <person name="Lucas S."/>
            <person name="Han J."/>
            <person name="Pennacchio L."/>
            <person name="Nolan M."/>
            <person name="Pitluck S."/>
            <person name="Woyke T."/>
            <person name="Goodwin L."/>
            <person name="Palumbo A.V."/>
            <person name="Elias D.A."/>
        </authorList>
    </citation>
    <scope>NUCLEOTIDE SEQUENCE [LARGE SCALE GENOMIC DNA]</scope>
    <source>
        <strain evidence="3 4">Walvis Bay</strain>
    </source>
</reference>
<keyword evidence="1" id="KW-0472">Membrane</keyword>